<dbReference type="eggNOG" id="ENOG50324P7">
    <property type="taxonomic scope" value="Bacteria"/>
</dbReference>
<feature type="region of interest" description="Disordered" evidence="1">
    <location>
        <begin position="130"/>
        <end position="158"/>
    </location>
</feature>
<dbReference type="AlphaFoldDB" id="D6ZCN8"/>
<dbReference type="KEGG" id="srt:Srot_0598"/>
<name>D6ZCN8_SEGRD</name>
<dbReference type="EMBL" id="CP001958">
    <property type="protein sequence ID" value="ADG97080.1"/>
    <property type="molecule type" value="Genomic_DNA"/>
</dbReference>
<protein>
    <submittedName>
        <fullName evidence="2">Uncharacterized protein</fullName>
    </submittedName>
</protein>
<organism evidence="2 3">
    <name type="scientific">Segniliparus rotundus (strain ATCC BAA-972 / CDC 1076 / CIP 108378 / DSM 44985 / JCM 13578)</name>
    <dbReference type="NCBI Taxonomy" id="640132"/>
    <lineage>
        <taxon>Bacteria</taxon>
        <taxon>Bacillati</taxon>
        <taxon>Actinomycetota</taxon>
        <taxon>Actinomycetes</taxon>
        <taxon>Mycobacteriales</taxon>
        <taxon>Segniliparaceae</taxon>
        <taxon>Segniliparus</taxon>
    </lineage>
</organism>
<dbReference type="HOGENOM" id="CLU_785018_0_0_11"/>
<sequence>MKSGLHRRRDGANAAPHKSTRVSKLLTSFLAVSGLIVCLGGCDYPDRRSEANSVGATVRALPGVASADVRYDTSFDGGAHFDLDVKLADNASAAQAAAMGRVFVDRMRASELDQFDVTLNVQYRFTSSTANEPARGSSATLKFNERANPPNGPSGAETSDSLALWLTVAQSPFFFGVGMTQPTFEGPDSSRDMFIELPFDTDDATISDFIHEHPGLDTATWVTTIPDWEAGLRPAAYKLRGEFPDKHRRELWKKLLKQLGASDKIDLEIDAIKAPAGRAPVYLEIIDHSSKEKVPQVARSVAAAALGFGDIVDLRFGSEYGRIELVEGVCEQPQPSKLLADLENELRQQYKHC</sequence>
<evidence type="ECO:0000256" key="1">
    <source>
        <dbReference type="SAM" id="MobiDB-lite"/>
    </source>
</evidence>
<evidence type="ECO:0000313" key="2">
    <source>
        <dbReference type="EMBL" id="ADG97080.1"/>
    </source>
</evidence>
<reference evidence="2 3" key="1">
    <citation type="journal article" date="2010" name="Stand. Genomic Sci.">
        <title>Complete genome sequence of Segniliparus rotundus type strain (CDC 1076).</title>
        <authorList>
            <person name="Sikorski J."/>
            <person name="Lapidus A."/>
            <person name="Copeland A."/>
            <person name="Misra M."/>
            <person name="Glavina Del Rio T."/>
            <person name="Nolan M."/>
            <person name="Lucas S."/>
            <person name="Chen F."/>
            <person name="Tice H."/>
            <person name="Cheng J.F."/>
            <person name="Jando M."/>
            <person name="Schneider S."/>
            <person name="Bruce D."/>
            <person name="Goodwin L."/>
            <person name="Pitluck S."/>
            <person name="Liolios K."/>
            <person name="Mikhailova N."/>
            <person name="Pati A."/>
            <person name="Ivanova N."/>
            <person name="Mavromatis K."/>
            <person name="Chen A."/>
            <person name="Palaniappan K."/>
            <person name="Chertkov O."/>
            <person name="Land M."/>
            <person name="Hauser L."/>
            <person name="Chang Y.J."/>
            <person name="Jeffries C.D."/>
            <person name="Brettin T."/>
            <person name="Detter J.C."/>
            <person name="Han C."/>
            <person name="Rohde M."/>
            <person name="Goker M."/>
            <person name="Bristow J."/>
            <person name="Eisen J.A."/>
            <person name="Markowitz V."/>
            <person name="Hugenholtz P."/>
            <person name="Kyrpides N.C."/>
            <person name="Klenk H.P."/>
        </authorList>
    </citation>
    <scope>NUCLEOTIDE SEQUENCE [LARGE SCALE GENOMIC DNA]</scope>
    <source>
        <strain evidence="3">ATCC BAA-972 / CDC 1076 / CIP 108378 / DSM 44985 / JCM 13578</strain>
    </source>
</reference>
<proteinExistence type="predicted"/>
<accession>D6ZCN8</accession>
<feature type="compositionally biased region" description="Polar residues" evidence="1">
    <location>
        <begin position="130"/>
        <end position="141"/>
    </location>
</feature>
<keyword evidence="3" id="KW-1185">Reference proteome</keyword>
<dbReference type="STRING" id="640132.Srot_0598"/>
<dbReference type="Proteomes" id="UP000002247">
    <property type="component" value="Chromosome"/>
</dbReference>
<evidence type="ECO:0000313" key="3">
    <source>
        <dbReference type="Proteomes" id="UP000002247"/>
    </source>
</evidence>
<gene>
    <name evidence="2" type="ordered locus">Srot_0598</name>
</gene>